<dbReference type="InterPro" id="IPR029148">
    <property type="entry name" value="FACT-SPT16_Nlobe"/>
</dbReference>
<dbReference type="InterPro" id="IPR013953">
    <property type="entry name" value="FACT_SPT16_M"/>
</dbReference>
<dbReference type="SMART" id="SM01287">
    <property type="entry name" value="Rtt106"/>
    <property type="match status" value="1"/>
</dbReference>
<evidence type="ECO:0000256" key="4">
    <source>
        <dbReference type="ARBA" id="ARBA00022763"/>
    </source>
</evidence>
<dbReference type="FunFam" id="2.30.29.210:FF:000001">
    <property type="entry name" value="FACT complex subunit spt16"/>
    <property type="match status" value="1"/>
</dbReference>
<feature type="region of interest" description="Disordered" evidence="11">
    <location>
        <begin position="475"/>
        <end position="548"/>
    </location>
</feature>
<keyword evidence="6" id="KW-0175">Coiled coil</keyword>
<organism evidence="15 16">
    <name type="scientific">Stephanodiscus triporus</name>
    <dbReference type="NCBI Taxonomy" id="2934178"/>
    <lineage>
        <taxon>Eukaryota</taxon>
        <taxon>Sar</taxon>
        <taxon>Stramenopiles</taxon>
        <taxon>Ochrophyta</taxon>
        <taxon>Bacillariophyta</taxon>
        <taxon>Coscinodiscophyceae</taxon>
        <taxon>Thalassiosirophycidae</taxon>
        <taxon>Stephanodiscales</taxon>
        <taxon>Stephanodiscaceae</taxon>
        <taxon>Stephanodiscus</taxon>
    </lineage>
</organism>
<dbReference type="InterPro" id="IPR029149">
    <property type="entry name" value="Creatin/AminoP/Spt16_N"/>
</dbReference>
<keyword evidence="4 10" id="KW-0227">DNA damage</keyword>
<dbReference type="Pfam" id="PF24824">
    <property type="entry name" value="PH_SPT16"/>
    <property type="match status" value="1"/>
</dbReference>
<dbReference type="PANTHER" id="PTHR13980:SF15">
    <property type="entry name" value="FACT COMPLEX SUBUNIT SPT16"/>
    <property type="match status" value="1"/>
</dbReference>
<feature type="domain" description="FACT complex subunit SPT16 N-terminal lobe" evidence="12">
    <location>
        <begin position="5"/>
        <end position="179"/>
    </location>
</feature>
<keyword evidence="3 10" id="KW-0235">DNA replication</keyword>
<gene>
    <name evidence="15" type="ORF">ACHAW5_005722</name>
</gene>
<dbReference type="Proteomes" id="UP001530315">
    <property type="component" value="Unassembled WGS sequence"/>
</dbReference>
<dbReference type="GO" id="GO:0035101">
    <property type="term" value="C:FACT complex"/>
    <property type="evidence" value="ECO:0007669"/>
    <property type="project" value="UniProtKB-UniRule"/>
</dbReference>
<dbReference type="FunFam" id="3.90.230.10:FF:000005">
    <property type="entry name" value="FACT complex subunit spt16"/>
    <property type="match status" value="1"/>
</dbReference>
<dbReference type="Pfam" id="PF14826">
    <property type="entry name" value="FACT-Spt16_Nlob"/>
    <property type="match status" value="1"/>
</dbReference>
<dbReference type="GO" id="GO:0010468">
    <property type="term" value="P:regulation of gene expression"/>
    <property type="evidence" value="ECO:0007669"/>
    <property type="project" value="UniProtKB-ARBA"/>
</dbReference>
<dbReference type="SMART" id="SM01286">
    <property type="entry name" value="SPT16"/>
    <property type="match status" value="1"/>
</dbReference>
<dbReference type="AlphaFoldDB" id="A0ABD3NRP0"/>
<dbReference type="SMART" id="SM01285">
    <property type="entry name" value="FACT-Spt16_Nlob"/>
    <property type="match status" value="1"/>
</dbReference>
<dbReference type="InterPro" id="IPR036005">
    <property type="entry name" value="Creatinase/aminopeptidase-like"/>
</dbReference>
<dbReference type="FunFam" id="2.30.29.30:FF:000017">
    <property type="entry name" value="FACT complex subunit SPT16"/>
    <property type="match status" value="1"/>
</dbReference>
<dbReference type="InterPro" id="IPR000994">
    <property type="entry name" value="Pept_M24"/>
</dbReference>
<evidence type="ECO:0000256" key="10">
    <source>
        <dbReference type="RuleBase" id="RU367052"/>
    </source>
</evidence>
<evidence type="ECO:0000256" key="3">
    <source>
        <dbReference type="ARBA" id="ARBA00022705"/>
    </source>
</evidence>
<keyword evidence="5 10" id="KW-0805">Transcription regulation</keyword>
<protein>
    <recommendedName>
        <fullName evidence="10">FACT complex subunit</fullName>
    </recommendedName>
</protein>
<dbReference type="InterPro" id="IPR013719">
    <property type="entry name" value="RTT106/SPT16-like_middle_dom"/>
</dbReference>
<dbReference type="Gene3D" id="2.30.29.150">
    <property type="match status" value="1"/>
</dbReference>
<reference evidence="15 16" key="1">
    <citation type="submission" date="2024-10" db="EMBL/GenBank/DDBJ databases">
        <title>Updated reference genomes for cyclostephanoid diatoms.</title>
        <authorList>
            <person name="Roberts W.R."/>
            <person name="Alverson A.J."/>
        </authorList>
    </citation>
    <scope>NUCLEOTIDE SEQUENCE [LARGE SCALE GENOMIC DNA]</scope>
    <source>
        <strain evidence="15 16">AJA276-08</strain>
    </source>
</reference>
<evidence type="ECO:0000256" key="11">
    <source>
        <dbReference type="SAM" id="MobiDB-lite"/>
    </source>
</evidence>
<proteinExistence type="inferred from homology"/>
<dbReference type="GO" id="GO:0006260">
    <property type="term" value="P:DNA replication"/>
    <property type="evidence" value="ECO:0007669"/>
    <property type="project" value="UniProtKB-KW"/>
</dbReference>
<dbReference type="Gene3D" id="3.90.230.10">
    <property type="entry name" value="Creatinase/methionine aminopeptidase superfamily"/>
    <property type="match status" value="1"/>
</dbReference>
<comment type="subcellular location">
    <subcellularLocation>
        <location evidence="10">Nucleus</location>
    </subcellularLocation>
    <subcellularLocation>
        <location evidence="10">Chromosome</location>
    </subcellularLocation>
</comment>
<evidence type="ECO:0000256" key="1">
    <source>
        <dbReference type="ARBA" id="ARBA00010779"/>
    </source>
</evidence>
<feature type="domain" description="FACT complex subunit SPT16 middle" evidence="13">
    <location>
        <begin position="563"/>
        <end position="719"/>
    </location>
</feature>
<dbReference type="FunFam" id="2.30.29.150:FF:000005">
    <property type="entry name" value="FACT complex subunit SPT16"/>
    <property type="match status" value="1"/>
</dbReference>
<keyword evidence="16" id="KW-1185">Reference proteome</keyword>
<dbReference type="Gene3D" id="2.30.29.210">
    <property type="entry name" value="FACT complex subunit Spt16p/Cdc68p"/>
    <property type="match status" value="1"/>
</dbReference>
<dbReference type="Pfam" id="PF08644">
    <property type="entry name" value="SPT16"/>
    <property type="match status" value="1"/>
</dbReference>
<evidence type="ECO:0000259" key="12">
    <source>
        <dbReference type="SMART" id="SM01285"/>
    </source>
</evidence>
<dbReference type="Pfam" id="PF21091">
    <property type="entry name" value="SPT16_C"/>
    <property type="match status" value="1"/>
</dbReference>
<comment type="function">
    <text evidence="10">Component of the FACT complex, a general chromatin factor that acts to reorganize nucleosomes. The FACT complex is involved in multiple processes that require DNA as a template such as mRNA elongation, DNA replication and DNA repair. During transcription elongation the FACT complex acts as a histone chaperone that both destabilizes and restores nucleosomal structure. It facilitates the passage of RNA polymerase II and transcription by promoting the dissociation of one histone H2A-H2B dimer from the nucleosome, then subsequently promotes the reestablishment of the nucleosome following the passage of RNA polymerase II.</text>
</comment>
<evidence type="ECO:0000313" key="15">
    <source>
        <dbReference type="EMBL" id="KAL3778019.1"/>
    </source>
</evidence>
<evidence type="ECO:0000256" key="8">
    <source>
        <dbReference type="ARBA" id="ARBA00023204"/>
    </source>
</evidence>
<feature type="compositionally biased region" description="Acidic residues" evidence="11">
    <location>
        <begin position="986"/>
        <end position="1044"/>
    </location>
</feature>
<dbReference type="Gene3D" id="3.40.350.10">
    <property type="entry name" value="Creatinase/prolidase N-terminal domain"/>
    <property type="match status" value="1"/>
</dbReference>
<dbReference type="InterPro" id="IPR056595">
    <property type="entry name" value="Fact-SPT16_PH"/>
</dbReference>
<dbReference type="InterPro" id="IPR011993">
    <property type="entry name" value="PH-like_dom_sf"/>
</dbReference>
<dbReference type="Gene3D" id="2.30.29.30">
    <property type="entry name" value="Pleckstrin-homology domain (PH domain)/Phosphotyrosine-binding domain (PTB)"/>
    <property type="match status" value="1"/>
</dbReference>
<evidence type="ECO:0000313" key="16">
    <source>
        <dbReference type="Proteomes" id="UP001530315"/>
    </source>
</evidence>
<feature type="region of interest" description="Disordered" evidence="11">
    <location>
        <begin position="982"/>
        <end position="1072"/>
    </location>
</feature>
<dbReference type="EMBL" id="JALLAZ020001247">
    <property type="protein sequence ID" value="KAL3778019.1"/>
    <property type="molecule type" value="Genomic_DNA"/>
</dbReference>
<keyword evidence="8 10" id="KW-0234">DNA repair</keyword>
<evidence type="ECO:0000259" key="14">
    <source>
        <dbReference type="SMART" id="SM01287"/>
    </source>
</evidence>
<feature type="compositionally biased region" description="Basic and acidic residues" evidence="11">
    <location>
        <begin position="504"/>
        <end position="548"/>
    </location>
</feature>
<dbReference type="InterPro" id="IPR048969">
    <property type="entry name" value="FACT_SPT16_C"/>
</dbReference>
<name>A0ABD3NRP0_9STRA</name>
<comment type="caution">
    <text evidence="15">The sequence shown here is derived from an EMBL/GenBank/DDBJ whole genome shotgun (WGS) entry which is preliminary data.</text>
</comment>
<accession>A0ABD3NRP0</accession>
<keyword evidence="2 10" id="KW-0158">Chromosome</keyword>
<dbReference type="Pfam" id="PF08512">
    <property type="entry name" value="Rttp106-like_middle"/>
    <property type="match status" value="1"/>
</dbReference>
<feature type="domain" description="Histone chaperone RTT106/FACT complex subunit SPT16-like middle" evidence="14">
    <location>
        <begin position="840"/>
        <end position="941"/>
    </location>
</feature>
<dbReference type="InterPro" id="IPR040258">
    <property type="entry name" value="Spt16"/>
</dbReference>
<dbReference type="SUPFAM" id="SSF55920">
    <property type="entry name" value="Creatinase/aminopeptidase"/>
    <property type="match status" value="1"/>
</dbReference>
<dbReference type="Pfam" id="PF00557">
    <property type="entry name" value="Peptidase_M24"/>
    <property type="match status" value="1"/>
</dbReference>
<feature type="compositionally biased region" description="Basic and acidic residues" evidence="11">
    <location>
        <begin position="1045"/>
        <end position="1065"/>
    </location>
</feature>
<evidence type="ECO:0000259" key="13">
    <source>
        <dbReference type="SMART" id="SM01286"/>
    </source>
</evidence>
<evidence type="ECO:0000256" key="9">
    <source>
        <dbReference type="ARBA" id="ARBA00023242"/>
    </source>
</evidence>
<keyword evidence="7 10" id="KW-0804">Transcription</keyword>
<evidence type="ECO:0000256" key="6">
    <source>
        <dbReference type="ARBA" id="ARBA00023054"/>
    </source>
</evidence>
<dbReference type="PANTHER" id="PTHR13980">
    <property type="entry name" value="CDC68 RELATED"/>
    <property type="match status" value="1"/>
</dbReference>
<dbReference type="GO" id="GO:0006281">
    <property type="term" value="P:DNA repair"/>
    <property type="evidence" value="ECO:0007669"/>
    <property type="project" value="UniProtKB-UniRule"/>
</dbReference>
<evidence type="ECO:0000256" key="5">
    <source>
        <dbReference type="ARBA" id="ARBA00023015"/>
    </source>
</evidence>
<evidence type="ECO:0000256" key="2">
    <source>
        <dbReference type="ARBA" id="ARBA00022454"/>
    </source>
</evidence>
<keyword evidence="9 10" id="KW-0539">Nucleus</keyword>
<comment type="similarity">
    <text evidence="1 10">Belongs to the peptidase M24 family. SPT16 subfamily.</text>
</comment>
<evidence type="ECO:0000256" key="7">
    <source>
        <dbReference type="ARBA" id="ARBA00023163"/>
    </source>
</evidence>
<sequence>MTAVLNVEKFYERLNRFHAHFVKHRESTWNGAYCISISKGAQSEESRYLKSTVIHFYLFGYELPDTVILLTKDGQCVILAAKKKCDFLEPAVGKAPKDGTVTSLKLLPRIKSNDNAENLEEMLKVARGGSNGENVKIGVIMKEFTSNDEAKEGSIISRWEKKLNDKSSKTETVDVAGGISVVMAVKDKEELDLLKKSSVLSNKVLKHGFVPRIEDVIDNGLKVTHEKLASEVEEILEDPSKIKLNVPREAVDSCYFPIIQSGGDYDFKVSAQSNDENVKFDVITVSLGARYQMYCSNVVRTFLVDAPKQVIKNYDTLLGLHEACLKAMVSGNPLKFVYATAIKYLRDEGKDDLIDALPKTLGFGVGIDFRDTHLLLNKKNTVVFRPGMVFSLAVSFAGLKLNENAKASINSKSAIKNLSEYGLMLADTVAITDNGAEVMTKFGKAVTDISYTINEDDEEEESDDDDDMRLAKKIAKEEEAHPTGGRRSGRLAANASSAQESEGVAERERKQIDLMARRNEERLRELARSSKKKGGDNKAKKSEELEAYKDSKSLPDNVLPNQVKVDMANQCVILPICGNPVPFHISTIKNVVLPDPDSAAYLRINFYTAGMAVGKDCPENTVKLIQKYAPYATFIREMTFRSLDSHSLTTAFRQISELRKRAKMKELQDQEEANLVKQDSLVRTKNERVPRLADLTMRPVFAGRKTQGNLEAHTNGLRFISTRGEIVDVMYTNIKHAIFQPCENEIMVLIHFHLRNPIMIGKKKHQDVQFFTEVVDASQAVDAGRRNMYDPDEMDDEQRERQLRKRLNEAFKEFCRKVESVTRKNGYSLEFDIPYRDLGFTGNPHKEMVAIQPTLNCLCNLTETPFFVVDLSNVDHVHFERVTFMSKAFDMVLINKDFTKQPWRIDMIPNEDKDSIQKFHAAFSGIQKEWLTDMEISYTEGPMNLNWKQIMQTVEGDDRFYMDTEEDEVTPKEAGWEFLRMHGKDDDVDEESEEESVYSEKSEEEESSDEDSEEEDFDDDDDDESDFDGDEDLEEQGMDWDDMEREAAADDRKKKRDGDEVADARPKRKSRR</sequence>
<comment type="subunit">
    <text evidence="10">Component of the FACT complex.</text>
</comment>